<dbReference type="InterPro" id="IPR023485">
    <property type="entry name" value="Ptyr_pPase"/>
</dbReference>
<organism evidence="3 4">
    <name type="scientific">Jeotgalibacillus campisalis</name>
    <dbReference type="NCBI Taxonomy" id="220754"/>
    <lineage>
        <taxon>Bacteria</taxon>
        <taxon>Bacillati</taxon>
        <taxon>Bacillota</taxon>
        <taxon>Bacilli</taxon>
        <taxon>Bacillales</taxon>
        <taxon>Caryophanaceae</taxon>
        <taxon>Jeotgalibacillus</taxon>
    </lineage>
</organism>
<dbReference type="OrthoDB" id="2360978at2"/>
<gene>
    <name evidence="3" type="ORF">KR50_25370</name>
</gene>
<keyword evidence="4" id="KW-1185">Reference proteome</keyword>
<dbReference type="RefSeq" id="WP_052477075.1">
    <property type="nucleotide sequence ID" value="NZ_JXRR01000016.1"/>
</dbReference>
<dbReference type="PANTHER" id="PTHR43428:SF1">
    <property type="entry name" value="ARSENATE REDUCTASE"/>
    <property type="match status" value="1"/>
</dbReference>
<evidence type="ECO:0000313" key="4">
    <source>
        <dbReference type="Proteomes" id="UP000031972"/>
    </source>
</evidence>
<proteinExistence type="predicted"/>
<protein>
    <recommendedName>
        <fullName evidence="2">Phosphotyrosine protein phosphatase I domain-containing protein</fullName>
    </recommendedName>
</protein>
<feature type="domain" description="Phosphotyrosine protein phosphatase I" evidence="2">
    <location>
        <begin position="4"/>
        <end position="138"/>
    </location>
</feature>
<dbReference type="Gene3D" id="3.40.50.2300">
    <property type="match status" value="1"/>
</dbReference>
<accession>A0A0C2R946</accession>
<dbReference type="SMART" id="SM00226">
    <property type="entry name" value="LMWPc"/>
    <property type="match status" value="1"/>
</dbReference>
<dbReference type="EMBL" id="JXRR01000016">
    <property type="protein sequence ID" value="KIL46840.1"/>
    <property type="molecule type" value="Genomic_DNA"/>
</dbReference>
<evidence type="ECO:0000313" key="3">
    <source>
        <dbReference type="EMBL" id="KIL46840.1"/>
    </source>
</evidence>
<evidence type="ECO:0000256" key="1">
    <source>
        <dbReference type="ARBA" id="ARBA00022849"/>
    </source>
</evidence>
<dbReference type="PANTHER" id="PTHR43428">
    <property type="entry name" value="ARSENATE REDUCTASE"/>
    <property type="match status" value="1"/>
</dbReference>
<comment type="caution">
    <text evidence="3">The sequence shown here is derived from an EMBL/GenBank/DDBJ whole genome shotgun (WGS) entry which is preliminary data.</text>
</comment>
<dbReference type="GO" id="GO:0046685">
    <property type="term" value="P:response to arsenic-containing substance"/>
    <property type="evidence" value="ECO:0007669"/>
    <property type="project" value="UniProtKB-KW"/>
</dbReference>
<name>A0A0C2R946_9BACL</name>
<dbReference type="AlphaFoldDB" id="A0A0C2R946"/>
<sequence>MTNQTIFFISSNHERSLIAEGWASRLNTQNVTYRSAGWFSAKTSPFSIEAMKEICIDLTAIKPYHLKKEELDQADIIVLIQDFEKDEKISLSPLAAKKILTWNILNPDKHSADPNEKWVLFQEICDDIALRIKDLGKTLSSTV</sequence>
<dbReference type="InterPro" id="IPR036196">
    <property type="entry name" value="Ptyr_pPase_sf"/>
</dbReference>
<dbReference type="Pfam" id="PF01451">
    <property type="entry name" value="LMWPc"/>
    <property type="match status" value="1"/>
</dbReference>
<keyword evidence="1" id="KW-0059">Arsenical resistance</keyword>
<dbReference type="SUPFAM" id="SSF52788">
    <property type="entry name" value="Phosphotyrosine protein phosphatases I"/>
    <property type="match status" value="1"/>
</dbReference>
<evidence type="ECO:0000259" key="2">
    <source>
        <dbReference type="SMART" id="SM00226"/>
    </source>
</evidence>
<dbReference type="PATRIC" id="fig|220754.4.peg.2553"/>
<dbReference type="Proteomes" id="UP000031972">
    <property type="component" value="Unassembled WGS sequence"/>
</dbReference>
<reference evidence="3 4" key="1">
    <citation type="submission" date="2015-01" db="EMBL/GenBank/DDBJ databases">
        <title>Jeotgalibacillus campisalis genome sequencing.</title>
        <authorList>
            <person name="Goh K.M."/>
            <person name="Chan K.-G."/>
            <person name="Yaakop A.S."/>
            <person name="Ee R."/>
            <person name="Gan H.M."/>
            <person name="Chan C.S."/>
        </authorList>
    </citation>
    <scope>NUCLEOTIDE SEQUENCE [LARGE SCALE GENOMIC DNA]</scope>
    <source>
        <strain evidence="3 4">SF-57</strain>
    </source>
</reference>